<sequence length="190" mass="20246">MKRSVNALLSLFVFIALLCIGATADATTAVLLSREELVLRSATIARVIVGQSHTTESDDGKSIVTRTELRVTQPLKGLEADKGGAKVLLLEQIGGTYNGKTQRVLGDAQLSAGEDAVVFLRQGDKGRWHLTALALSVYHVDAKGLARRSLDGLRLVRRSGGALVPIHVPADELEPVESLMTDVVRIAGGK</sequence>
<dbReference type="AlphaFoldDB" id="A0A150PGJ6"/>
<evidence type="ECO:0000256" key="1">
    <source>
        <dbReference type="SAM" id="SignalP"/>
    </source>
</evidence>
<evidence type="ECO:0000313" key="3">
    <source>
        <dbReference type="Proteomes" id="UP000075420"/>
    </source>
</evidence>
<keyword evidence="1" id="KW-0732">Signal</keyword>
<evidence type="ECO:0000313" key="2">
    <source>
        <dbReference type="EMBL" id="KYF54790.1"/>
    </source>
</evidence>
<comment type="caution">
    <text evidence="2">The sequence shown here is derived from an EMBL/GenBank/DDBJ whole genome shotgun (WGS) entry which is preliminary data.</text>
</comment>
<feature type="chain" id="PRO_5007565566" description="Secreted protein" evidence="1">
    <location>
        <begin position="25"/>
        <end position="190"/>
    </location>
</feature>
<protein>
    <recommendedName>
        <fullName evidence="4">Secreted protein</fullName>
    </recommendedName>
</protein>
<organism evidence="2 3">
    <name type="scientific">Sorangium cellulosum</name>
    <name type="common">Polyangium cellulosum</name>
    <dbReference type="NCBI Taxonomy" id="56"/>
    <lineage>
        <taxon>Bacteria</taxon>
        <taxon>Pseudomonadati</taxon>
        <taxon>Myxococcota</taxon>
        <taxon>Polyangia</taxon>
        <taxon>Polyangiales</taxon>
        <taxon>Polyangiaceae</taxon>
        <taxon>Sorangium</taxon>
    </lineage>
</organism>
<accession>A0A150PGJ6</accession>
<dbReference type="Proteomes" id="UP000075420">
    <property type="component" value="Unassembled WGS sequence"/>
</dbReference>
<proteinExistence type="predicted"/>
<evidence type="ECO:0008006" key="4">
    <source>
        <dbReference type="Google" id="ProtNLM"/>
    </source>
</evidence>
<dbReference type="EMBL" id="JELY01001727">
    <property type="protein sequence ID" value="KYF54790.1"/>
    <property type="molecule type" value="Genomic_DNA"/>
</dbReference>
<name>A0A150PGJ6_SORCE</name>
<feature type="signal peptide" evidence="1">
    <location>
        <begin position="1"/>
        <end position="24"/>
    </location>
</feature>
<gene>
    <name evidence="2" type="ORF">BE08_29055</name>
</gene>
<reference evidence="2 3" key="1">
    <citation type="submission" date="2014-02" db="EMBL/GenBank/DDBJ databases">
        <title>The small core and large imbalanced accessory genome model reveals a collaborative survival strategy of Sorangium cellulosum strains in nature.</title>
        <authorList>
            <person name="Han K."/>
            <person name="Peng R."/>
            <person name="Blom J."/>
            <person name="Li Y.-Z."/>
        </authorList>
    </citation>
    <scope>NUCLEOTIDE SEQUENCE [LARGE SCALE GENOMIC DNA]</scope>
    <source>
        <strain evidence="2 3">So0157-25</strain>
    </source>
</reference>